<gene>
    <name evidence="1" type="ORF">Scani_01860</name>
</gene>
<accession>A0A640RYP6</accession>
<dbReference type="AlphaFoldDB" id="A0A640RYP6"/>
<dbReference type="Proteomes" id="UP000435837">
    <property type="component" value="Unassembled WGS sequence"/>
</dbReference>
<evidence type="ECO:0000313" key="1">
    <source>
        <dbReference type="EMBL" id="GFE03918.1"/>
    </source>
</evidence>
<sequence length="134" mass="14381">MLRKGDTRRTSGVQGRASMGFFDKLSSSIGGGSGRSCPDCGEDLWASSGELSGRYECHNDSCFGWRVYFDEGGTLVDPPNRGKNGGGRTCRWCQSALSGGTSYLPHEDGNNSQAYIVCPSCKQENILYGFGEDG</sequence>
<organism evidence="1 2">
    <name type="scientific">Streptomyces caniferus</name>
    <dbReference type="NCBI Taxonomy" id="285557"/>
    <lineage>
        <taxon>Bacteria</taxon>
        <taxon>Bacillati</taxon>
        <taxon>Actinomycetota</taxon>
        <taxon>Actinomycetes</taxon>
        <taxon>Kitasatosporales</taxon>
        <taxon>Streptomycetaceae</taxon>
        <taxon>Streptomyces</taxon>
    </lineage>
</organism>
<evidence type="ECO:0000313" key="2">
    <source>
        <dbReference type="Proteomes" id="UP000435837"/>
    </source>
</evidence>
<protein>
    <submittedName>
        <fullName evidence="1">Uncharacterized protein</fullName>
    </submittedName>
</protein>
<dbReference type="EMBL" id="BLIN01000001">
    <property type="protein sequence ID" value="GFE03918.1"/>
    <property type="molecule type" value="Genomic_DNA"/>
</dbReference>
<reference evidence="1 2" key="1">
    <citation type="submission" date="2019-12" db="EMBL/GenBank/DDBJ databases">
        <title>Whole genome shotgun sequence of Streptomyces caniferus NBRC 15389.</title>
        <authorList>
            <person name="Ichikawa N."/>
            <person name="Kimura A."/>
            <person name="Kitahashi Y."/>
            <person name="Komaki H."/>
            <person name="Tamura T."/>
        </authorList>
    </citation>
    <scope>NUCLEOTIDE SEQUENCE [LARGE SCALE GENOMIC DNA]</scope>
    <source>
        <strain evidence="1 2">NBRC 15389</strain>
    </source>
</reference>
<comment type="caution">
    <text evidence="1">The sequence shown here is derived from an EMBL/GenBank/DDBJ whole genome shotgun (WGS) entry which is preliminary data.</text>
</comment>
<proteinExistence type="predicted"/>
<name>A0A640RYP6_9ACTN</name>